<evidence type="ECO:0000259" key="1">
    <source>
        <dbReference type="Pfam" id="PF03407"/>
    </source>
</evidence>
<sequence length="234" mass="28092">MAEYSIFSMCTKNYRDAYDFVIGSWLRTTVKNIYIYTDDENWRSDNDRIKIIKLFDESDDWLVNVGRKFMVAEDVVKFGDKLLMFIDIDCYFVNDIGYIFDKHDFDFAITRLYKMDTEINSGLYFFRNTEHNRTFINDWSEDQEKNYKLGLGIKPYAGSYSQFGFSNTLRRYNTQGTHKIIDLDPQRYHRKVGKPHQKHDAIEDIKQNKIEVLHFYARTWRKKDSVEILSYLKS</sequence>
<evidence type="ECO:0000313" key="2">
    <source>
        <dbReference type="EMBL" id="KKL11878.1"/>
    </source>
</evidence>
<organism evidence="2">
    <name type="scientific">marine sediment metagenome</name>
    <dbReference type="NCBI Taxonomy" id="412755"/>
    <lineage>
        <taxon>unclassified sequences</taxon>
        <taxon>metagenomes</taxon>
        <taxon>ecological metagenomes</taxon>
    </lineage>
</organism>
<feature type="domain" description="Nucleotide-diphospho-sugar transferase" evidence="1">
    <location>
        <begin position="58"/>
        <end position="146"/>
    </location>
</feature>
<dbReference type="Pfam" id="PF03407">
    <property type="entry name" value="Nucleotid_trans"/>
    <property type="match status" value="1"/>
</dbReference>
<reference evidence="2" key="1">
    <citation type="journal article" date="2015" name="Nature">
        <title>Complex archaea that bridge the gap between prokaryotes and eukaryotes.</title>
        <authorList>
            <person name="Spang A."/>
            <person name="Saw J.H."/>
            <person name="Jorgensen S.L."/>
            <person name="Zaremba-Niedzwiedzka K."/>
            <person name="Martijn J."/>
            <person name="Lind A.E."/>
            <person name="van Eijk R."/>
            <person name="Schleper C."/>
            <person name="Guy L."/>
            <person name="Ettema T.J."/>
        </authorList>
    </citation>
    <scope>NUCLEOTIDE SEQUENCE</scope>
</reference>
<accession>A0A0F9DIQ0</accession>
<dbReference type="AlphaFoldDB" id="A0A0F9DIQ0"/>
<proteinExistence type="predicted"/>
<name>A0A0F9DIQ0_9ZZZZ</name>
<dbReference type="SUPFAM" id="SSF53448">
    <property type="entry name" value="Nucleotide-diphospho-sugar transferases"/>
    <property type="match status" value="1"/>
</dbReference>
<dbReference type="EMBL" id="LAZR01041482">
    <property type="protein sequence ID" value="KKL11878.1"/>
    <property type="molecule type" value="Genomic_DNA"/>
</dbReference>
<comment type="caution">
    <text evidence="2">The sequence shown here is derived from an EMBL/GenBank/DDBJ whole genome shotgun (WGS) entry which is preliminary data.</text>
</comment>
<gene>
    <name evidence="2" type="ORF">LCGC14_2541380</name>
</gene>
<dbReference type="InterPro" id="IPR005069">
    <property type="entry name" value="Nucl-diP-sugar_transferase"/>
</dbReference>
<protein>
    <recommendedName>
        <fullName evidence="1">Nucleotide-diphospho-sugar transferase domain-containing protein</fullName>
    </recommendedName>
</protein>
<dbReference type="InterPro" id="IPR029044">
    <property type="entry name" value="Nucleotide-diphossugar_trans"/>
</dbReference>